<reference evidence="3" key="1">
    <citation type="journal article" date="2020" name="Stud. Mycol.">
        <title>101 Dothideomycetes genomes: a test case for predicting lifestyles and emergence of pathogens.</title>
        <authorList>
            <person name="Haridas S."/>
            <person name="Albert R."/>
            <person name="Binder M."/>
            <person name="Bloem J."/>
            <person name="Labutti K."/>
            <person name="Salamov A."/>
            <person name="Andreopoulos B."/>
            <person name="Baker S."/>
            <person name="Barry K."/>
            <person name="Bills G."/>
            <person name="Bluhm B."/>
            <person name="Cannon C."/>
            <person name="Castanera R."/>
            <person name="Culley D."/>
            <person name="Daum C."/>
            <person name="Ezra D."/>
            <person name="Gonzalez J."/>
            <person name="Henrissat B."/>
            <person name="Kuo A."/>
            <person name="Liang C."/>
            <person name="Lipzen A."/>
            <person name="Lutzoni F."/>
            <person name="Magnuson J."/>
            <person name="Mondo S."/>
            <person name="Nolan M."/>
            <person name="Ohm R."/>
            <person name="Pangilinan J."/>
            <person name="Park H.-J."/>
            <person name="Ramirez L."/>
            <person name="Alfaro M."/>
            <person name="Sun H."/>
            <person name="Tritt A."/>
            <person name="Yoshinaga Y."/>
            <person name="Zwiers L.-H."/>
            <person name="Turgeon B."/>
            <person name="Goodwin S."/>
            <person name="Spatafora J."/>
            <person name="Crous P."/>
            <person name="Grigoriev I."/>
        </authorList>
    </citation>
    <scope>NUCLEOTIDE SEQUENCE</scope>
    <source>
        <strain evidence="3">CBS 113818</strain>
    </source>
</reference>
<gene>
    <name evidence="3" type="ORF">CC86DRAFT_375891</name>
</gene>
<dbReference type="InterPro" id="IPR057684">
    <property type="entry name" value="DUF7924"/>
</dbReference>
<accession>A0A6A6ZC49</accession>
<protein>
    <recommendedName>
        <fullName evidence="2">DUF7924 domain-containing protein</fullName>
    </recommendedName>
</protein>
<evidence type="ECO:0000313" key="4">
    <source>
        <dbReference type="Proteomes" id="UP000799424"/>
    </source>
</evidence>
<feature type="compositionally biased region" description="Basic and acidic residues" evidence="1">
    <location>
        <begin position="404"/>
        <end position="422"/>
    </location>
</feature>
<dbReference type="OrthoDB" id="5426775at2759"/>
<feature type="region of interest" description="Disordered" evidence="1">
    <location>
        <begin position="1"/>
        <end position="24"/>
    </location>
</feature>
<evidence type="ECO:0000256" key="1">
    <source>
        <dbReference type="SAM" id="MobiDB-lite"/>
    </source>
</evidence>
<dbReference type="Pfam" id="PF25545">
    <property type="entry name" value="DUF7924"/>
    <property type="match status" value="1"/>
</dbReference>
<dbReference type="PANTHER" id="PTHR42470:SF1">
    <property type="entry name" value="VAST DOMAIN-CONTAINING PROTEIN"/>
    <property type="match status" value="1"/>
</dbReference>
<feature type="domain" description="DUF7924" evidence="2">
    <location>
        <begin position="136"/>
        <end position="358"/>
    </location>
</feature>
<evidence type="ECO:0000313" key="3">
    <source>
        <dbReference type="EMBL" id="KAF2818283.1"/>
    </source>
</evidence>
<feature type="compositionally biased region" description="Low complexity" evidence="1">
    <location>
        <begin position="60"/>
        <end position="76"/>
    </location>
</feature>
<dbReference type="EMBL" id="MU006254">
    <property type="protein sequence ID" value="KAF2818283.1"/>
    <property type="molecule type" value="Genomic_DNA"/>
</dbReference>
<feature type="region of interest" description="Disordered" evidence="1">
    <location>
        <begin position="50"/>
        <end position="79"/>
    </location>
</feature>
<dbReference type="Proteomes" id="UP000799424">
    <property type="component" value="Unassembled WGS sequence"/>
</dbReference>
<dbReference type="PANTHER" id="PTHR42470">
    <property type="entry name" value="VAST DOMAIN-CONTAINING PROTEIN"/>
    <property type="match status" value="1"/>
</dbReference>
<feature type="region of interest" description="Disordered" evidence="1">
    <location>
        <begin position="371"/>
        <end position="422"/>
    </location>
</feature>
<keyword evidence="4" id="KW-1185">Reference proteome</keyword>
<sequence length="422" mass="46137">MLKRKRSASTADLPPTKLRACITPPRSPPFLAVAELQWLPLTLDNLAQHTLRSTPPAPPAHTSSPPMSSRSGSPTRRAWDDRATLRSYRILVDAARAPPTQLKRHLDTVLLSTRDGPRSPNAKQIVSQRLAASLENESTGIYKLEPLLLFAGEDDPHTLNGVSMISKKLNTNLSRDFLPHTPPGKSLRALSQPQPDTIIGYLSNNQASATEPPLATAFSADEEEALANFTLNPVLLFPFLTSQWKPASGESHMIAHAQSARDGATIVRYLDEFYTIARGQPPTELECSHISVTCDIQTVNIWLHWRELDSAGGAEYYMKSIHDCTLRNEQGLMEARALLKNHIAFALGGRLQSLKQALDLFSDEATKTKMKAAKSGSSASHTVRTDSTHIAPISLPPTPSSEYAGRDPGKKRPRLEEDGSAG</sequence>
<proteinExistence type="predicted"/>
<organism evidence="3 4">
    <name type="scientific">Ophiobolus disseminans</name>
    <dbReference type="NCBI Taxonomy" id="1469910"/>
    <lineage>
        <taxon>Eukaryota</taxon>
        <taxon>Fungi</taxon>
        <taxon>Dikarya</taxon>
        <taxon>Ascomycota</taxon>
        <taxon>Pezizomycotina</taxon>
        <taxon>Dothideomycetes</taxon>
        <taxon>Pleosporomycetidae</taxon>
        <taxon>Pleosporales</taxon>
        <taxon>Pleosporineae</taxon>
        <taxon>Phaeosphaeriaceae</taxon>
        <taxon>Ophiobolus</taxon>
    </lineage>
</organism>
<evidence type="ECO:0000259" key="2">
    <source>
        <dbReference type="Pfam" id="PF25545"/>
    </source>
</evidence>
<dbReference type="AlphaFoldDB" id="A0A6A6ZC49"/>
<name>A0A6A6ZC49_9PLEO</name>